<feature type="compositionally biased region" description="Basic and acidic residues" evidence="9">
    <location>
        <begin position="342"/>
        <end position="383"/>
    </location>
</feature>
<dbReference type="STRING" id="503106.A0A218Z799"/>
<feature type="region of interest" description="Disordered" evidence="9">
    <location>
        <begin position="1"/>
        <end position="86"/>
    </location>
</feature>
<feature type="compositionally biased region" description="Basic residues" evidence="9">
    <location>
        <begin position="16"/>
        <end position="30"/>
    </location>
</feature>
<evidence type="ECO:0000256" key="7">
    <source>
        <dbReference type="ARBA" id="ARBA00023136"/>
    </source>
</evidence>
<evidence type="ECO:0000256" key="1">
    <source>
        <dbReference type="ARBA" id="ARBA00004141"/>
    </source>
</evidence>
<dbReference type="GO" id="GO:0006882">
    <property type="term" value="P:intracellular zinc ion homeostasis"/>
    <property type="evidence" value="ECO:0007669"/>
    <property type="project" value="InterPro"/>
</dbReference>
<feature type="transmembrane region" description="Helical" evidence="8">
    <location>
        <begin position="445"/>
        <end position="463"/>
    </location>
</feature>
<keyword evidence="6 8" id="KW-0406">Ion transport</keyword>
<evidence type="ECO:0000256" key="5">
    <source>
        <dbReference type="ARBA" id="ARBA00022989"/>
    </source>
</evidence>
<evidence type="ECO:0000313" key="12">
    <source>
        <dbReference type="Proteomes" id="UP000242519"/>
    </source>
</evidence>
<keyword evidence="4 8" id="KW-0812">Transmembrane</keyword>
<evidence type="ECO:0000256" key="9">
    <source>
        <dbReference type="SAM" id="MobiDB-lite"/>
    </source>
</evidence>
<evidence type="ECO:0000259" key="10">
    <source>
        <dbReference type="Pfam" id="PF01545"/>
    </source>
</evidence>
<evidence type="ECO:0000256" key="6">
    <source>
        <dbReference type="ARBA" id="ARBA00023065"/>
    </source>
</evidence>
<sequence>MASSYALPVSAMSHGHAAHGRVHSHSHSPSRKYAPSTKASRSSDRSDDSLHSHSHTHSESYLDRAHDHGHHGHSRSPSPSPSRNFMREQTSSYYLPTPPNSNNISPIAEFEKHDHIHRLDEPSPALSHSGAFESALNSINVVPHQHGHDHHGHFHPTAHPVEQPRSKFTSLLLPLVLRWPLLHTILADKDSRRIFYFILLNFTFMMVQAFYGFVTNSLGLLSDSIHMFFDCLALGVGLFAAVASRWPPSERFPYGFGKIESLSGFGNGVFLMYEIPDSFYIQKLTFIRLISIEILIEATERLAEGRETKRLAELFIVSAMGLAVNLVGMACFGHHGHHGHDHGHDHGGHSHDHSHFHEKDPSDPKHGYHDHDHTHDHDHDCHSHTPLMSGSPPAKAHAHAGHSHAHDNENMHGIFLHVLADTMGSAAVMVSTALIYFFGWNGFDPLASCIIAILIFLSAIPLIKSSAKKLLLTVPNEIEYSLRNTLAGVSDLRGVATYIVPRFWMGDKSADSEGEQVLGVMHIIATRGSDLDDVRERTRDFLLKHGIDVVVQVEKIEDTSCCFPLEELVAALLADVTGTLDALLFCPPPTPATAPLSGATQAFAVTTILASFGRTPSTVSNVVWSAVQQSTICGGPRYAIPESIDPTIELRAG</sequence>
<protein>
    <recommendedName>
        <fullName evidence="8">Zinc transporter</fullName>
    </recommendedName>
</protein>
<evidence type="ECO:0000256" key="3">
    <source>
        <dbReference type="ARBA" id="ARBA00022448"/>
    </source>
</evidence>
<dbReference type="SUPFAM" id="SSF161111">
    <property type="entry name" value="Cation efflux protein transmembrane domain-like"/>
    <property type="match status" value="1"/>
</dbReference>
<dbReference type="InterPro" id="IPR027469">
    <property type="entry name" value="Cation_efflux_TMD_sf"/>
</dbReference>
<keyword evidence="7 8" id="KW-0472">Membrane</keyword>
<dbReference type="Proteomes" id="UP000242519">
    <property type="component" value="Unassembled WGS sequence"/>
</dbReference>
<comment type="caution">
    <text evidence="8">Lacks conserved residue(s) required for the propagation of feature annotation.</text>
</comment>
<dbReference type="InterPro" id="IPR002524">
    <property type="entry name" value="Cation_efflux"/>
</dbReference>
<dbReference type="InterPro" id="IPR058533">
    <property type="entry name" value="Cation_efflux_TM"/>
</dbReference>
<evidence type="ECO:0000256" key="2">
    <source>
        <dbReference type="ARBA" id="ARBA00008873"/>
    </source>
</evidence>
<dbReference type="AlphaFoldDB" id="A0A218Z799"/>
<feature type="region of interest" description="Disordered" evidence="9">
    <location>
        <begin position="338"/>
        <end position="404"/>
    </location>
</feature>
<dbReference type="OrthoDB" id="78669at2759"/>
<comment type="caution">
    <text evidence="11">The sequence shown here is derived from an EMBL/GenBank/DDBJ whole genome shotgun (WGS) entry which is preliminary data.</text>
</comment>
<name>A0A218Z799_9HELO</name>
<keyword evidence="3 8" id="KW-0813">Transport</keyword>
<feature type="transmembrane region" description="Helical" evidence="8">
    <location>
        <begin position="414"/>
        <end position="439"/>
    </location>
</feature>
<dbReference type="Gene3D" id="1.20.1510.10">
    <property type="entry name" value="Cation efflux protein transmembrane domain"/>
    <property type="match status" value="1"/>
</dbReference>
<dbReference type="GO" id="GO:1904257">
    <property type="term" value="P:zinc ion import into Golgi lumen"/>
    <property type="evidence" value="ECO:0007669"/>
    <property type="project" value="TreeGrafter"/>
</dbReference>
<reference evidence="11 12" key="1">
    <citation type="submission" date="2017-04" db="EMBL/GenBank/DDBJ databases">
        <title>Draft genome sequence of Marssonina coronaria NL1: causal agent of apple blotch.</title>
        <authorList>
            <person name="Cheng Q."/>
        </authorList>
    </citation>
    <scope>NUCLEOTIDE SEQUENCE [LARGE SCALE GENOMIC DNA]</scope>
    <source>
        <strain evidence="11 12">NL1</strain>
    </source>
</reference>
<dbReference type="PANTHER" id="PTHR45755">
    <property type="match status" value="1"/>
</dbReference>
<comment type="subcellular location">
    <subcellularLocation>
        <location evidence="8">Endoplasmic reticulum membrane</location>
        <topology evidence="8">Multi-pass membrane protein</topology>
    </subcellularLocation>
    <subcellularLocation>
        <location evidence="1">Membrane</location>
        <topology evidence="1">Multi-pass membrane protein</topology>
    </subcellularLocation>
</comment>
<feature type="transmembrane region" description="Helical" evidence="8">
    <location>
        <begin position="194"/>
        <end position="213"/>
    </location>
</feature>
<organism evidence="11 12">
    <name type="scientific">Diplocarpon coronariae</name>
    <dbReference type="NCBI Taxonomy" id="2795749"/>
    <lineage>
        <taxon>Eukaryota</taxon>
        <taxon>Fungi</taxon>
        <taxon>Dikarya</taxon>
        <taxon>Ascomycota</taxon>
        <taxon>Pezizomycotina</taxon>
        <taxon>Leotiomycetes</taxon>
        <taxon>Helotiales</taxon>
        <taxon>Drepanopezizaceae</taxon>
        <taxon>Diplocarpon</taxon>
    </lineage>
</organism>
<dbReference type="GO" id="GO:0005794">
    <property type="term" value="C:Golgi apparatus"/>
    <property type="evidence" value="ECO:0007669"/>
    <property type="project" value="TreeGrafter"/>
</dbReference>
<comment type="similarity">
    <text evidence="2 8">Belongs to the cation diffusion facilitator (CDF) transporter (TC 2.A.4) family. SLC30A subfamily.</text>
</comment>
<dbReference type="PANTHER" id="PTHR45755:SF4">
    <property type="entry name" value="ZINC TRANSPORTER 7"/>
    <property type="match status" value="1"/>
</dbReference>
<dbReference type="EMBL" id="MZNU01000176">
    <property type="protein sequence ID" value="OWP03490.1"/>
    <property type="molecule type" value="Genomic_DNA"/>
</dbReference>
<dbReference type="NCBIfam" id="TIGR01297">
    <property type="entry name" value="CDF"/>
    <property type="match status" value="2"/>
</dbReference>
<dbReference type="Pfam" id="PF01545">
    <property type="entry name" value="Cation_efflux"/>
    <property type="match status" value="1"/>
</dbReference>
<dbReference type="GO" id="GO:0005385">
    <property type="term" value="F:zinc ion transmembrane transporter activity"/>
    <property type="evidence" value="ECO:0007669"/>
    <property type="project" value="UniProtKB-UniRule"/>
</dbReference>
<dbReference type="InParanoid" id="A0A218Z799"/>
<comment type="function">
    <text evidence="8">Functions as a zinc transporter.</text>
</comment>
<keyword evidence="5 8" id="KW-1133">Transmembrane helix</keyword>
<accession>A0A218Z799</accession>
<keyword evidence="8" id="KW-0256">Endoplasmic reticulum</keyword>
<dbReference type="GO" id="GO:0005789">
    <property type="term" value="C:endoplasmic reticulum membrane"/>
    <property type="evidence" value="ECO:0007669"/>
    <property type="project" value="UniProtKB-SubCell"/>
</dbReference>
<evidence type="ECO:0000256" key="4">
    <source>
        <dbReference type="ARBA" id="ARBA00022692"/>
    </source>
</evidence>
<feature type="domain" description="Cation efflux protein transmembrane" evidence="10">
    <location>
        <begin position="194"/>
        <end position="471"/>
    </location>
</feature>
<dbReference type="InterPro" id="IPR045316">
    <property type="entry name" value="Msc2-like"/>
</dbReference>
<proteinExistence type="inferred from homology"/>
<feature type="compositionally biased region" description="Basic and acidic residues" evidence="9">
    <location>
        <begin position="41"/>
        <end position="66"/>
    </location>
</feature>
<gene>
    <name evidence="11" type="ORF">B2J93_7508</name>
</gene>
<feature type="transmembrane region" description="Helical" evidence="8">
    <location>
        <begin position="225"/>
        <end position="243"/>
    </location>
</feature>
<keyword evidence="12" id="KW-1185">Reference proteome</keyword>
<evidence type="ECO:0000256" key="8">
    <source>
        <dbReference type="RuleBase" id="RU369017"/>
    </source>
</evidence>
<dbReference type="GO" id="GO:0031410">
    <property type="term" value="C:cytoplasmic vesicle"/>
    <property type="evidence" value="ECO:0007669"/>
    <property type="project" value="TreeGrafter"/>
</dbReference>
<evidence type="ECO:0000313" key="11">
    <source>
        <dbReference type="EMBL" id="OWP03490.1"/>
    </source>
</evidence>